<evidence type="ECO:0000256" key="6">
    <source>
        <dbReference type="ARBA" id="ARBA00030388"/>
    </source>
</evidence>
<keyword evidence="3" id="KW-0540">Nuclease</keyword>
<keyword evidence="8" id="KW-1185">Reference proteome</keyword>
<dbReference type="OrthoDB" id="9801102at2"/>
<dbReference type="PANTHER" id="PTHR38039">
    <property type="entry name" value="TOXIN YOEB"/>
    <property type="match status" value="1"/>
</dbReference>
<evidence type="ECO:0000256" key="4">
    <source>
        <dbReference type="ARBA" id="ARBA00022759"/>
    </source>
</evidence>
<dbReference type="Gene3D" id="3.30.2310.20">
    <property type="entry name" value="RelE-like"/>
    <property type="match status" value="1"/>
</dbReference>
<evidence type="ECO:0000256" key="1">
    <source>
        <dbReference type="ARBA" id="ARBA00008172"/>
    </source>
</evidence>
<dbReference type="GO" id="GO:0006401">
    <property type="term" value="P:RNA catabolic process"/>
    <property type="evidence" value="ECO:0007669"/>
    <property type="project" value="InterPro"/>
</dbReference>
<dbReference type="GO" id="GO:0016787">
    <property type="term" value="F:hydrolase activity"/>
    <property type="evidence" value="ECO:0007669"/>
    <property type="project" value="UniProtKB-KW"/>
</dbReference>
<comment type="similarity">
    <text evidence="1">Belongs to the YoeB family.</text>
</comment>
<dbReference type="PANTHER" id="PTHR38039:SF1">
    <property type="entry name" value="TOXIN YOEB"/>
    <property type="match status" value="1"/>
</dbReference>
<dbReference type="Proteomes" id="UP000182771">
    <property type="component" value="Unassembled WGS sequence"/>
</dbReference>
<evidence type="ECO:0000256" key="5">
    <source>
        <dbReference type="ARBA" id="ARBA00022801"/>
    </source>
</evidence>
<accession>A0A1H2Y6E1</accession>
<evidence type="ECO:0000256" key="2">
    <source>
        <dbReference type="ARBA" id="ARBA00022649"/>
    </source>
</evidence>
<comment type="caution">
    <text evidence="7">The sequence shown here is derived from an EMBL/GenBank/DDBJ whole genome shotgun (WGS) entry which is preliminary data.</text>
</comment>
<keyword evidence="2" id="KW-1277">Toxin-antitoxin system</keyword>
<dbReference type="GeneID" id="85018209"/>
<reference evidence="7 8" key="1">
    <citation type="submission" date="2016-10" db="EMBL/GenBank/DDBJ databases">
        <authorList>
            <person name="Varghese N."/>
            <person name="Submissions S."/>
        </authorList>
    </citation>
    <scope>NUCLEOTIDE SEQUENCE [LARGE SCALE GENOMIC DNA]</scope>
    <source>
        <strain evidence="7 8">DSM 11449</strain>
    </source>
</reference>
<sequence>MEELETYSLEETEVFSEDMAKHISSGQKKIVERILNLIEEIKQHPTTGTGKVERLKGKGERLVYSRRINDKHRLVYEIFEEEKLVVLAAAYGHYKDK</sequence>
<dbReference type="GO" id="GO:0004519">
    <property type="term" value="F:endonuclease activity"/>
    <property type="evidence" value="ECO:0007669"/>
    <property type="project" value="UniProtKB-KW"/>
</dbReference>
<evidence type="ECO:0000256" key="3">
    <source>
        <dbReference type="ARBA" id="ARBA00022722"/>
    </source>
</evidence>
<evidence type="ECO:0000313" key="7">
    <source>
        <dbReference type="EMBL" id="SDX00555.1"/>
    </source>
</evidence>
<dbReference type="EMBL" id="FNND01000006">
    <property type="protein sequence ID" value="SDX00555.1"/>
    <property type="molecule type" value="Genomic_DNA"/>
</dbReference>
<dbReference type="NCBIfam" id="TIGR02116">
    <property type="entry name" value="toxin_Txe_YoeB"/>
    <property type="match status" value="1"/>
</dbReference>
<keyword evidence="5" id="KW-0378">Hydrolase</keyword>
<dbReference type="SUPFAM" id="SSF143011">
    <property type="entry name" value="RelE-like"/>
    <property type="match status" value="1"/>
</dbReference>
<evidence type="ECO:0000313" key="8">
    <source>
        <dbReference type="Proteomes" id="UP000182771"/>
    </source>
</evidence>
<organism evidence="7 8">
    <name type="scientific">Capnocytophaga granulosa</name>
    <dbReference type="NCBI Taxonomy" id="45242"/>
    <lineage>
        <taxon>Bacteria</taxon>
        <taxon>Pseudomonadati</taxon>
        <taxon>Bacteroidota</taxon>
        <taxon>Flavobacteriia</taxon>
        <taxon>Flavobacteriales</taxon>
        <taxon>Flavobacteriaceae</taxon>
        <taxon>Capnocytophaga</taxon>
    </lineage>
</organism>
<dbReference type="AlphaFoldDB" id="A0A1H2Y6E1"/>
<dbReference type="InterPro" id="IPR035093">
    <property type="entry name" value="RelE/ParE_toxin_dom_sf"/>
</dbReference>
<name>A0A1H2Y6E1_9FLAO</name>
<dbReference type="RefSeq" id="WP_016419259.1">
    <property type="nucleotide sequence ID" value="NZ_FNND01000006.1"/>
</dbReference>
<protein>
    <recommendedName>
        <fullName evidence="6">Putative mRNA interferase YoeB</fullName>
    </recommendedName>
</protein>
<dbReference type="GO" id="GO:0045892">
    <property type="term" value="P:negative regulation of DNA-templated transcription"/>
    <property type="evidence" value="ECO:0007669"/>
    <property type="project" value="TreeGrafter"/>
</dbReference>
<gene>
    <name evidence="7" type="ORF">SAMN05444420_106121</name>
</gene>
<dbReference type="Pfam" id="PF06769">
    <property type="entry name" value="YoeB_toxin"/>
    <property type="match status" value="1"/>
</dbReference>
<proteinExistence type="inferred from homology"/>
<dbReference type="InterPro" id="IPR009614">
    <property type="entry name" value="YoeB_toxin"/>
</dbReference>
<keyword evidence="4" id="KW-0255">Endonuclease</keyword>